<proteinExistence type="inferred from homology"/>
<dbReference type="InterPro" id="IPR003657">
    <property type="entry name" value="WRKY_dom"/>
</dbReference>
<evidence type="ECO:0000256" key="6">
    <source>
        <dbReference type="ARBA" id="ARBA00060850"/>
    </source>
</evidence>
<feature type="region of interest" description="Disordered" evidence="7">
    <location>
        <begin position="1"/>
        <end position="20"/>
    </location>
</feature>
<protein>
    <recommendedName>
        <fullName evidence="8">WRKY domain-containing protein</fullName>
    </recommendedName>
</protein>
<dbReference type="Gramene" id="TraesKAR2D01G0087010.1">
    <property type="protein sequence ID" value="cds.TraesKAR2D01G0087010.1"/>
    <property type="gene ID" value="TraesKAR2D01G0087010"/>
</dbReference>
<evidence type="ECO:0000256" key="7">
    <source>
        <dbReference type="SAM" id="MobiDB-lite"/>
    </source>
</evidence>
<dbReference type="GO" id="GO:0005634">
    <property type="term" value="C:nucleus"/>
    <property type="evidence" value="ECO:0007669"/>
    <property type="project" value="UniProtKB-SubCell"/>
</dbReference>
<accession>A0A7H4LE66</accession>
<reference evidence="9 10" key="1">
    <citation type="submission" date="2018-05" db="EMBL/GenBank/DDBJ databases">
        <authorList>
            <person name="Thind KAUR A."/>
        </authorList>
    </citation>
    <scope>NUCLEOTIDE SEQUENCE [LARGE SCALE GENOMIC DNA]</scope>
</reference>
<feature type="compositionally biased region" description="Low complexity" evidence="7">
    <location>
        <begin position="119"/>
        <end position="129"/>
    </location>
</feature>
<sequence length="339" mass="36059">MARLPASHHQSTTSSPAPRDREISLITCSLPSFSSANRTCSSVSAAMESVEGNGTGRGNLQLVVSELCRVQELVRQLELHLHAPDASIDLCRALTAEIFALTDRSIGFVAAAHFPDAPTTPSSTSSSLSGVSDQPFRTNTKKRKATARWTSQVRVSAAGGAEGPGDDGHSWRKYGQKDILGAKHPRAYYRCTHRNSQACPATKQVQRADQDPALFDVVYHGQHTCRPTGGRRPPTNQHNPHAESLLQSLRAGLTVDAEHGALNNTSVSPPSMASPVASGSNGGLAMSPYPVPAGAYAEWPLDGDLQEVVSALTAVSAPSMDCLFEFDPTFGVGVPNFFM</sequence>
<evidence type="ECO:0000256" key="2">
    <source>
        <dbReference type="ARBA" id="ARBA00023015"/>
    </source>
</evidence>
<feature type="domain" description="WRKY" evidence="8">
    <location>
        <begin position="160"/>
        <end position="223"/>
    </location>
</feature>
<keyword evidence="4" id="KW-0804">Transcription</keyword>
<dbReference type="InterPro" id="IPR036576">
    <property type="entry name" value="WRKY_dom_sf"/>
</dbReference>
<evidence type="ECO:0000259" key="8">
    <source>
        <dbReference type="PROSITE" id="PS50811"/>
    </source>
</evidence>
<dbReference type="SUPFAM" id="SSF118290">
    <property type="entry name" value="WRKY DNA-binding domain"/>
    <property type="match status" value="1"/>
</dbReference>
<dbReference type="Pfam" id="PF03106">
    <property type="entry name" value="WRKY"/>
    <property type="match status" value="1"/>
</dbReference>
<dbReference type="PROSITE" id="PS50811">
    <property type="entry name" value="WRKY"/>
    <property type="match status" value="1"/>
</dbReference>
<dbReference type="FunFam" id="2.20.25.80:FF:000009">
    <property type="entry name" value="WRKY transcription factor 53"/>
    <property type="match status" value="1"/>
</dbReference>
<comment type="subcellular location">
    <subcellularLocation>
        <location evidence="1">Nucleus</location>
    </subcellularLocation>
</comment>
<dbReference type="PANTHER" id="PTHR32096:SF152">
    <property type="entry name" value="OS08G0386200 PROTEIN"/>
    <property type="match status" value="1"/>
</dbReference>
<dbReference type="GO" id="GO:0042542">
    <property type="term" value="P:response to hydrogen peroxide"/>
    <property type="evidence" value="ECO:0007669"/>
    <property type="project" value="UniProtKB-ARBA"/>
</dbReference>
<evidence type="ECO:0000256" key="1">
    <source>
        <dbReference type="ARBA" id="ARBA00004123"/>
    </source>
</evidence>
<keyword evidence="2" id="KW-0805">Transcription regulation</keyword>
<dbReference type="GO" id="GO:0010193">
    <property type="term" value="P:response to ozone"/>
    <property type="evidence" value="ECO:0007669"/>
    <property type="project" value="UniProtKB-ARBA"/>
</dbReference>
<dbReference type="GO" id="GO:0009751">
    <property type="term" value="P:response to salicylic acid"/>
    <property type="evidence" value="ECO:0007669"/>
    <property type="project" value="UniProtKB-ARBA"/>
</dbReference>
<dbReference type="Proteomes" id="UP000280104">
    <property type="component" value="Chromosome II"/>
</dbReference>
<evidence type="ECO:0000313" key="10">
    <source>
        <dbReference type="Proteomes" id="UP000280104"/>
    </source>
</evidence>
<dbReference type="Gene3D" id="2.20.25.80">
    <property type="entry name" value="WRKY domain"/>
    <property type="match status" value="1"/>
</dbReference>
<keyword evidence="5" id="KW-0539">Nucleus</keyword>
<keyword evidence="3" id="KW-0238">DNA-binding</keyword>
<dbReference type="GO" id="GO:0010150">
    <property type="term" value="P:leaf senescence"/>
    <property type="evidence" value="ECO:0007669"/>
    <property type="project" value="UniProtKB-ARBA"/>
</dbReference>
<dbReference type="InterPro" id="IPR044810">
    <property type="entry name" value="WRKY_plant"/>
</dbReference>
<feature type="region of interest" description="Disordered" evidence="7">
    <location>
        <begin position="117"/>
        <end position="173"/>
    </location>
</feature>
<evidence type="ECO:0000256" key="3">
    <source>
        <dbReference type="ARBA" id="ARBA00023125"/>
    </source>
</evidence>
<organism evidence="9 10">
    <name type="scientific">Triticum aestivum</name>
    <name type="common">Wheat</name>
    <dbReference type="NCBI Taxonomy" id="4565"/>
    <lineage>
        <taxon>Eukaryota</taxon>
        <taxon>Viridiplantae</taxon>
        <taxon>Streptophyta</taxon>
        <taxon>Embryophyta</taxon>
        <taxon>Tracheophyta</taxon>
        <taxon>Spermatophyta</taxon>
        <taxon>Magnoliopsida</taxon>
        <taxon>Liliopsida</taxon>
        <taxon>Poales</taxon>
        <taxon>Poaceae</taxon>
        <taxon>BOP clade</taxon>
        <taxon>Pooideae</taxon>
        <taxon>Triticodae</taxon>
        <taxon>Triticeae</taxon>
        <taxon>Triticinae</taxon>
        <taxon>Triticum</taxon>
    </lineage>
</organism>
<evidence type="ECO:0000256" key="5">
    <source>
        <dbReference type="ARBA" id="ARBA00023242"/>
    </source>
</evidence>
<dbReference type="GO" id="GO:0043565">
    <property type="term" value="F:sequence-specific DNA binding"/>
    <property type="evidence" value="ECO:0007669"/>
    <property type="project" value="InterPro"/>
</dbReference>
<comment type="similarity">
    <text evidence="6">Belongs to the WRKY group III family.</text>
</comment>
<name>A0A7H4LE66_WHEAT</name>
<dbReference type="EMBL" id="LS480641">
    <property type="protein sequence ID" value="SPT16904.1"/>
    <property type="molecule type" value="Genomic_DNA"/>
</dbReference>
<evidence type="ECO:0000313" key="9">
    <source>
        <dbReference type="EMBL" id="SPT16904.1"/>
    </source>
</evidence>
<dbReference type="AlphaFoldDB" id="A0A7H4LE66"/>
<gene>
    <name evidence="9" type="ORF">CAMPLR22A2D_LOCUS1504</name>
</gene>
<dbReference type="PANTHER" id="PTHR32096">
    <property type="entry name" value="WRKY TRANSCRIPTION FACTOR 30-RELATED-RELATED"/>
    <property type="match status" value="1"/>
</dbReference>
<evidence type="ECO:0000256" key="4">
    <source>
        <dbReference type="ARBA" id="ARBA00023163"/>
    </source>
</evidence>
<dbReference type="GO" id="GO:0003700">
    <property type="term" value="F:DNA-binding transcription factor activity"/>
    <property type="evidence" value="ECO:0007669"/>
    <property type="project" value="InterPro"/>
</dbReference>
<dbReference type="SMART" id="SM00774">
    <property type="entry name" value="WRKY"/>
    <property type="match status" value="1"/>
</dbReference>